<sequence>MTNTQVMEMLNKQVANWTVLYTKLHNHHWYVKGPHFFSLHEKFEELYNEADQNIDELAERLLAIGGKPVATLKDALQMASIGEVEETLDANGMVQSIVDDFTILIDELKEGMEIAEKAGDESTSDMFLAIHTSLEKHNWMLKAFLGK</sequence>
<gene>
    <name evidence="4" type="primary">dps</name>
    <name evidence="4" type="ORF">J8TS2_38270</name>
</gene>
<accession>A0ABQ4KNI1</accession>
<dbReference type="PROSITE" id="PS00819">
    <property type="entry name" value="DPS_2"/>
    <property type="match status" value="1"/>
</dbReference>
<protein>
    <submittedName>
        <fullName evidence="4">General stress protein 20U</fullName>
    </submittedName>
</protein>
<evidence type="ECO:0000256" key="1">
    <source>
        <dbReference type="ARBA" id="ARBA00009497"/>
    </source>
</evidence>
<dbReference type="PANTHER" id="PTHR42932:SF1">
    <property type="entry name" value="GENERAL STRESS PROTEIN 20U"/>
    <property type="match status" value="1"/>
</dbReference>
<dbReference type="InterPro" id="IPR012347">
    <property type="entry name" value="Ferritin-like"/>
</dbReference>
<comment type="similarity">
    <text evidence="1 2">Belongs to the Dps family.</text>
</comment>
<comment type="caution">
    <text evidence="4">The sequence shown here is derived from an EMBL/GenBank/DDBJ whole genome shotgun (WGS) entry which is preliminary data.</text>
</comment>
<dbReference type="EMBL" id="BORB01000047">
    <property type="protein sequence ID" value="GIN59508.1"/>
    <property type="molecule type" value="Genomic_DNA"/>
</dbReference>
<evidence type="ECO:0000313" key="4">
    <source>
        <dbReference type="EMBL" id="GIN59508.1"/>
    </source>
</evidence>
<dbReference type="SUPFAM" id="SSF47240">
    <property type="entry name" value="Ferritin-like"/>
    <property type="match status" value="1"/>
</dbReference>
<evidence type="ECO:0000256" key="2">
    <source>
        <dbReference type="RuleBase" id="RU003875"/>
    </source>
</evidence>
<feature type="domain" description="Ferritin/DPS" evidence="3">
    <location>
        <begin position="8"/>
        <end position="147"/>
    </location>
</feature>
<dbReference type="InterPro" id="IPR002177">
    <property type="entry name" value="DPS_DNA-bd"/>
</dbReference>
<keyword evidence="5" id="KW-1185">Reference proteome</keyword>
<evidence type="ECO:0000313" key="5">
    <source>
        <dbReference type="Proteomes" id="UP000679950"/>
    </source>
</evidence>
<proteinExistence type="inferred from homology"/>
<dbReference type="InterPro" id="IPR008331">
    <property type="entry name" value="Ferritin_DPS_dom"/>
</dbReference>
<dbReference type="InterPro" id="IPR023188">
    <property type="entry name" value="DPS_DNA-bd_CS"/>
</dbReference>
<dbReference type="Pfam" id="PF00210">
    <property type="entry name" value="Ferritin"/>
    <property type="match status" value="1"/>
</dbReference>
<dbReference type="PANTHER" id="PTHR42932">
    <property type="entry name" value="GENERAL STRESS PROTEIN 20U"/>
    <property type="match status" value="1"/>
</dbReference>
<dbReference type="InterPro" id="IPR009078">
    <property type="entry name" value="Ferritin-like_SF"/>
</dbReference>
<reference evidence="4 5" key="1">
    <citation type="submission" date="2021-03" db="EMBL/GenBank/DDBJ databases">
        <title>Antimicrobial resistance genes in bacteria isolated from Japanese honey, and their potential for conferring macrolide and lincosamide resistance in the American foulbrood pathogen Paenibacillus larvae.</title>
        <authorList>
            <person name="Okamoto M."/>
            <person name="Kumagai M."/>
            <person name="Kanamori H."/>
            <person name="Takamatsu D."/>
        </authorList>
    </citation>
    <scope>NUCLEOTIDE SEQUENCE [LARGE SCALE GENOMIC DNA]</scope>
    <source>
        <strain evidence="4 5">J8TS2</strain>
    </source>
</reference>
<dbReference type="Gene3D" id="1.20.1260.10">
    <property type="match status" value="1"/>
</dbReference>
<dbReference type="PROSITE" id="PS00818">
    <property type="entry name" value="DPS_1"/>
    <property type="match status" value="1"/>
</dbReference>
<organism evidence="4 5">
    <name type="scientific">Lederbergia ruris</name>
    <dbReference type="NCBI Taxonomy" id="217495"/>
    <lineage>
        <taxon>Bacteria</taxon>
        <taxon>Bacillati</taxon>
        <taxon>Bacillota</taxon>
        <taxon>Bacilli</taxon>
        <taxon>Bacillales</taxon>
        <taxon>Bacillaceae</taxon>
        <taxon>Lederbergia</taxon>
    </lineage>
</organism>
<dbReference type="Proteomes" id="UP000679950">
    <property type="component" value="Unassembled WGS sequence"/>
</dbReference>
<name>A0ABQ4KNI1_9BACI</name>
<dbReference type="PIRSF" id="PIRSF005900">
    <property type="entry name" value="Dps"/>
    <property type="match status" value="1"/>
</dbReference>
<dbReference type="CDD" id="cd01043">
    <property type="entry name" value="DPS"/>
    <property type="match status" value="1"/>
</dbReference>
<dbReference type="PRINTS" id="PR01346">
    <property type="entry name" value="HELNAPAPROT"/>
</dbReference>
<evidence type="ECO:0000259" key="3">
    <source>
        <dbReference type="Pfam" id="PF00210"/>
    </source>
</evidence>